<proteinExistence type="predicted"/>
<protein>
    <recommendedName>
        <fullName evidence="1">Fibrinogen C-terminal domain-containing protein</fullName>
    </recommendedName>
</protein>
<dbReference type="AlphaFoldDB" id="A0A4Y2R1P1"/>
<organism evidence="2 3">
    <name type="scientific">Araneus ventricosus</name>
    <name type="common">Orbweaver spider</name>
    <name type="synonym">Epeira ventricosa</name>
    <dbReference type="NCBI Taxonomy" id="182803"/>
    <lineage>
        <taxon>Eukaryota</taxon>
        <taxon>Metazoa</taxon>
        <taxon>Ecdysozoa</taxon>
        <taxon>Arthropoda</taxon>
        <taxon>Chelicerata</taxon>
        <taxon>Arachnida</taxon>
        <taxon>Araneae</taxon>
        <taxon>Araneomorphae</taxon>
        <taxon>Entelegynae</taxon>
        <taxon>Araneoidea</taxon>
        <taxon>Araneidae</taxon>
        <taxon>Araneus</taxon>
    </lineage>
</organism>
<dbReference type="EMBL" id="BGPR01015472">
    <property type="protein sequence ID" value="GBN69386.1"/>
    <property type="molecule type" value="Genomic_DNA"/>
</dbReference>
<dbReference type="InterPro" id="IPR014716">
    <property type="entry name" value="Fibrinogen_a/b/g_C_1"/>
</dbReference>
<dbReference type="Proteomes" id="UP000499080">
    <property type="component" value="Unassembled WGS sequence"/>
</dbReference>
<keyword evidence="3" id="KW-1185">Reference proteome</keyword>
<dbReference type="SUPFAM" id="SSF56496">
    <property type="entry name" value="Fibrinogen C-terminal domain-like"/>
    <property type="match status" value="1"/>
</dbReference>
<dbReference type="InterPro" id="IPR036056">
    <property type="entry name" value="Fibrinogen-like_C"/>
</dbReference>
<dbReference type="InterPro" id="IPR002181">
    <property type="entry name" value="Fibrinogen_a/b/g_C_dom"/>
</dbReference>
<feature type="domain" description="Fibrinogen C-terminal" evidence="1">
    <location>
        <begin position="26"/>
        <end position="78"/>
    </location>
</feature>
<accession>A0A4Y2R1P1</accession>
<name>A0A4Y2R1P1_ARAVE</name>
<gene>
    <name evidence="2" type="ORF">AVEN_170433_1</name>
</gene>
<evidence type="ECO:0000313" key="3">
    <source>
        <dbReference type="Proteomes" id="UP000499080"/>
    </source>
</evidence>
<dbReference type="Pfam" id="PF00147">
    <property type="entry name" value="Fibrinogen_C"/>
    <property type="match status" value="1"/>
</dbReference>
<sequence>MSYLDVAEDMIAKAKAHYPICPEVIQNSTSKPVDCEEALRNGPGKSGVYTIWPRNRMTEDRSLEVYCDMDTDGGGWTVRHNFSLFQHDNVYRLDLSVNYVMRKSYKTFCFADYRT</sequence>
<dbReference type="OrthoDB" id="10072423at2759"/>
<evidence type="ECO:0000259" key="1">
    <source>
        <dbReference type="PROSITE" id="PS51406"/>
    </source>
</evidence>
<dbReference type="NCBIfam" id="NF040941">
    <property type="entry name" value="GGGWT_bact"/>
    <property type="match status" value="1"/>
</dbReference>
<comment type="caution">
    <text evidence="2">The sequence shown here is derived from an EMBL/GenBank/DDBJ whole genome shotgun (WGS) entry which is preliminary data.</text>
</comment>
<reference evidence="2 3" key="1">
    <citation type="journal article" date="2019" name="Sci. Rep.">
        <title>Orb-weaving spider Araneus ventricosus genome elucidates the spidroin gene catalogue.</title>
        <authorList>
            <person name="Kono N."/>
            <person name="Nakamura H."/>
            <person name="Ohtoshi R."/>
            <person name="Moran D.A.P."/>
            <person name="Shinohara A."/>
            <person name="Yoshida Y."/>
            <person name="Fujiwara M."/>
            <person name="Mori M."/>
            <person name="Tomita M."/>
            <person name="Arakawa K."/>
        </authorList>
    </citation>
    <scope>NUCLEOTIDE SEQUENCE [LARGE SCALE GENOMIC DNA]</scope>
</reference>
<evidence type="ECO:0000313" key="2">
    <source>
        <dbReference type="EMBL" id="GBN69386.1"/>
    </source>
</evidence>
<dbReference type="PROSITE" id="PS51406">
    <property type="entry name" value="FIBRINOGEN_C_2"/>
    <property type="match status" value="1"/>
</dbReference>
<dbReference type="Gene3D" id="3.90.215.10">
    <property type="entry name" value="Gamma Fibrinogen, chain A, domain 1"/>
    <property type="match status" value="1"/>
</dbReference>